<dbReference type="InterPro" id="IPR049492">
    <property type="entry name" value="BD-FAE-like_dom"/>
</dbReference>
<dbReference type="OrthoDB" id="179999at2"/>
<reference evidence="3 4" key="1">
    <citation type="submission" date="2018-12" db="EMBL/GenBank/DDBJ databases">
        <authorList>
            <person name="Sun L."/>
            <person name="Chen Z."/>
        </authorList>
    </citation>
    <scope>NUCLEOTIDE SEQUENCE [LARGE SCALE GENOMIC DNA]</scope>
    <source>
        <strain evidence="3 4">DSM 15890</strain>
    </source>
</reference>
<dbReference type="Proteomes" id="UP000279446">
    <property type="component" value="Unassembled WGS sequence"/>
</dbReference>
<dbReference type="PANTHER" id="PTHR48081">
    <property type="entry name" value="AB HYDROLASE SUPERFAMILY PROTEIN C4A8.06C"/>
    <property type="match status" value="1"/>
</dbReference>
<feature type="domain" description="BD-FAE-like" evidence="2">
    <location>
        <begin position="23"/>
        <end position="243"/>
    </location>
</feature>
<accession>A0A3S1DM14</accession>
<dbReference type="AlphaFoldDB" id="A0A3S1DM14"/>
<dbReference type="InterPro" id="IPR050300">
    <property type="entry name" value="GDXG_lipolytic_enzyme"/>
</dbReference>
<dbReference type="Gene3D" id="3.40.50.1820">
    <property type="entry name" value="alpha/beta hydrolase"/>
    <property type="match status" value="1"/>
</dbReference>
<evidence type="ECO:0000313" key="3">
    <source>
        <dbReference type="EMBL" id="RUT44414.1"/>
    </source>
</evidence>
<name>A0A3S1DM14_9BACL</name>
<dbReference type="InterPro" id="IPR029058">
    <property type="entry name" value="AB_hydrolase_fold"/>
</dbReference>
<comment type="caution">
    <text evidence="3">The sequence shown here is derived from an EMBL/GenBank/DDBJ whole genome shotgun (WGS) entry which is preliminary data.</text>
</comment>
<keyword evidence="1 3" id="KW-0378">Hydrolase</keyword>
<gene>
    <name evidence="3" type="ORF">EJP82_17495</name>
</gene>
<keyword evidence="4" id="KW-1185">Reference proteome</keyword>
<proteinExistence type="predicted"/>
<evidence type="ECO:0000256" key="1">
    <source>
        <dbReference type="ARBA" id="ARBA00022801"/>
    </source>
</evidence>
<dbReference type="SUPFAM" id="SSF53474">
    <property type="entry name" value="alpha/beta-Hydrolases"/>
    <property type="match status" value="1"/>
</dbReference>
<dbReference type="GO" id="GO:0016787">
    <property type="term" value="F:hydrolase activity"/>
    <property type="evidence" value="ECO:0007669"/>
    <property type="project" value="UniProtKB-KW"/>
</dbReference>
<organism evidence="3 4">
    <name type="scientific">Paenibacillus anaericanus</name>
    <dbReference type="NCBI Taxonomy" id="170367"/>
    <lineage>
        <taxon>Bacteria</taxon>
        <taxon>Bacillati</taxon>
        <taxon>Bacillota</taxon>
        <taxon>Bacilli</taxon>
        <taxon>Bacillales</taxon>
        <taxon>Paenibacillaceae</taxon>
        <taxon>Paenibacillus</taxon>
    </lineage>
</organism>
<protein>
    <submittedName>
        <fullName evidence="3">Alpha/beta hydrolase</fullName>
    </submittedName>
</protein>
<dbReference type="RefSeq" id="WP_127193359.1">
    <property type="nucleotide sequence ID" value="NZ_RZNY01000015.1"/>
</dbReference>
<evidence type="ECO:0000313" key="4">
    <source>
        <dbReference type="Proteomes" id="UP000279446"/>
    </source>
</evidence>
<sequence length="288" mass="32903">MKETKVYKELNNCSISADIYDQGSGTPVIIYIHAGALIFGSRTWLPAEQIDFYTNAGFSVISIDYRLAPETKLDVIIEDIRDAIDWVRTKAKQWYDFDTNNMALVGSSVGGFLSMLMGTMDIKPQAIVSLYGYGDILGEWLAQPSEYYCKKPILNRNNASEYVGNTDTSEGAWERFNFYLYCRQHGVWVNEVTGLDRVNDREELMIYNPIDRLTSEYPPTLLLHGDQDTDVPYEQSLIMYEKLKEHGVTTKLITIEGADHVFDQNFEDPSVQNAFAKIIDFLRIHLSK</sequence>
<evidence type="ECO:0000259" key="2">
    <source>
        <dbReference type="Pfam" id="PF20434"/>
    </source>
</evidence>
<dbReference type="EMBL" id="RZNY01000015">
    <property type="protein sequence ID" value="RUT44414.1"/>
    <property type="molecule type" value="Genomic_DNA"/>
</dbReference>
<dbReference type="Pfam" id="PF20434">
    <property type="entry name" value="BD-FAE"/>
    <property type="match status" value="1"/>
</dbReference>